<feature type="domain" description="HTH rpiR-type" evidence="4">
    <location>
        <begin position="1"/>
        <end position="77"/>
    </location>
</feature>
<proteinExistence type="predicted"/>
<evidence type="ECO:0000313" key="9">
    <source>
        <dbReference type="Proteomes" id="UP000701680"/>
    </source>
</evidence>
<dbReference type="Proteomes" id="UP000528555">
    <property type="component" value="Unassembled WGS sequence"/>
</dbReference>
<gene>
    <name evidence="7" type="ORF">G5A66_04930</name>
    <name evidence="6" type="ORF">G5A75_03270</name>
</gene>
<dbReference type="InterPro" id="IPR009057">
    <property type="entry name" value="Homeodomain-like_sf"/>
</dbReference>
<dbReference type="Pfam" id="PF01418">
    <property type="entry name" value="HTH_6"/>
    <property type="match status" value="1"/>
</dbReference>
<evidence type="ECO:0000313" key="8">
    <source>
        <dbReference type="Proteomes" id="UP000528555"/>
    </source>
</evidence>
<dbReference type="Gene3D" id="1.10.10.10">
    <property type="entry name" value="Winged helix-like DNA-binding domain superfamily/Winged helix DNA-binding domain"/>
    <property type="match status" value="1"/>
</dbReference>
<dbReference type="GO" id="GO:0003700">
    <property type="term" value="F:DNA-binding transcription factor activity"/>
    <property type="evidence" value="ECO:0007669"/>
    <property type="project" value="InterPro"/>
</dbReference>
<dbReference type="EMBL" id="JAAITX010000002">
    <property type="protein sequence ID" value="NVH58005.1"/>
    <property type="molecule type" value="Genomic_DNA"/>
</dbReference>
<evidence type="ECO:0000256" key="1">
    <source>
        <dbReference type="ARBA" id="ARBA00023015"/>
    </source>
</evidence>
<dbReference type="Pfam" id="PF01380">
    <property type="entry name" value="SIS"/>
    <property type="match status" value="1"/>
</dbReference>
<keyword evidence="3" id="KW-0804">Transcription</keyword>
<accession>A0A850HF42</accession>
<dbReference type="SUPFAM" id="SSF53697">
    <property type="entry name" value="SIS domain"/>
    <property type="match status" value="1"/>
</dbReference>
<dbReference type="InterPro" id="IPR047640">
    <property type="entry name" value="RpiR-like"/>
</dbReference>
<dbReference type="SUPFAM" id="SSF46689">
    <property type="entry name" value="Homeodomain-like"/>
    <property type="match status" value="1"/>
</dbReference>
<dbReference type="InterPro" id="IPR001347">
    <property type="entry name" value="SIS_dom"/>
</dbReference>
<reference evidence="8 9" key="1">
    <citation type="journal article" date="2020" name="Cell Host Microbe">
        <title>Functional and Genomic Variation between Human-Derived Isolates of Lachnospiraceae Reveals Inter- and Intra-Species Diversity.</title>
        <authorList>
            <person name="Sorbara M.T."/>
            <person name="Littmann E.R."/>
            <person name="Fontana E."/>
            <person name="Moody T.U."/>
            <person name="Kohout C.E."/>
            <person name="Gjonbalaj M."/>
            <person name="Eaton V."/>
            <person name="Seok R."/>
            <person name="Leiner I.M."/>
            <person name="Pamer E.G."/>
        </authorList>
    </citation>
    <scope>NUCLEOTIDE SEQUENCE [LARGE SCALE GENOMIC DNA]</scope>
    <source>
        <strain evidence="7 8">MSK.17.11</strain>
        <strain evidence="6 9">MSK.17.38</strain>
    </source>
</reference>
<evidence type="ECO:0000313" key="6">
    <source>
        <dbReference type="EMBL" id="NSK13908.1"/>
    </source>
</evidence>
<dbReference type="GO" id="GO:1901135">
    <property type="term" value="P:carbohydrate derivative metabolic process"/>
    <property type="evidence" value="ECO:0007669"/>
    <property type="project" value="InterPro"/>
</dbReference>
<keyword evidence="8" id="KW-1185">Reference proteome</keyword>
<evidence type="ECO:0000313" key="7">
    <source>
        <dbReference type="EMBL" id="NVH58005.1"/>
    </source>
</evidence>
<evidence type="ECO:0000256" key="3">
    <source>
        <dbReference type="ARBA" id="ARBA00023163"/>
    </source>
</evidence>
<dbReference type="GO" id="GO:0097367">
    <property type="term" value="F:carbohydrate derivative binding"/>
    <property type="evidence" value="ECO:0007669"/>
    <property type="project" value="InterPro"/>
</dbReference>
<name>A0A850HF42_9FIRM</name>
<reference evidence="7" key="2">
    <citation type="submission" date="2020-02" db="EMBL/GenBank/DDBJ databases">
        <authorList>
            <person name="Littmann E."/>
            <person name="Sorbara M."/>
        </authorList>
    </citation>
    <scope>NUCLEOTIDE SEQUENCE</scope>
    <source>
        <strain evidence="7">MSK.17.11</strain>
        <strain evidence="6">MSK.17.38</strain>
    </source>
</reference>
<sequence>MTAAFQEMIKNAKLTKKERLIADYVLNNFRDLCFMTSTELANTLSVSHSSVMRFTKDLGFSGYTEFQRTIREQYNTYISSHSQSSAIPTVKLTQSLEKLSKSSIIETVQDITFNNIRSAVMRNSTELFEKASDTIIHSHTKYIVGSRACSVAANFLSVNLKDTLPMVFPEPSDSLNTFDYLSDISKRDCLIAISYPRYSKLTQLAAEMASRAGAAVIVLTDTPTAPLAQYATHLFTNNVDSLTFFNSQIPALFIAELLCTYISKKVGNKNEEKLRLIDRYTSSMELY</sequence>
<keyword evidence="2" id="KW-0238">DNA-binding</keyword>
<evidence type="ECO:0000259" key="5">
    <source>
        <dbReference type="PROSITE" id="PS51464"/>
    </source>
</evidence>
<dbReference type="CDD" id="cd05013">
    <property type="entry name" value="SIS_RpiR"/>
    <property type="match status" value="1"/>
</dbReference>
<dbReference type="Gene3D" id="3.40.50.10490">
    <property type="entry name" value="Glucose-6-phosphate isomerase like protein, domain 1"/>
    <property type="match status" value="1"/>
</dbReference>
<organism evidence="7 8">
    <name type="scientific">Dorea phocaeensis</name>
    <dbReference type="NCBI Taxonomy" id="2040291"/>
    <lineage>
        <taxon>Bacteria</taxon>
        <taxon>Bacillati</taxon>
        <taxon>Bacillota</taxon>
        <taxon>Clostridia</taxon>
        <taxon>Lachnospirales</taxon>
        <taxon>Lachnospiraceae</taxon>
        <taxon>Dorea</taxon>
    </lineage>
</organism>
<dbReference type="InterPro" id="IPR046348">
    <property type="entry name" value="SIS_dom_sf"/>
</dbReference>
<feature type="domain" description="SIS" evidence="5">
    <location>
        <begin position="131"/>
        <end position="268"/>
    </location>
</feature>
<dbReference type="Proteomes" id="UP000701680">
    <property type="component" value="Unassembled WGS sequence"/>
</dbReference>
<protein>
    <submittedName>
        <fullName evidence="7">MurR/RpiR family transcriptional regulator</fullName>
    </submittedName>
</protein>
<dbReference type="GO" id="GO:0003677">
    <property type="term" value="F:DNA binding"/>
    <property type="evidence" value="ECO:0007669"/>
    <property type="project" value="UniProtKB-KW"/>
</dbReference>
<dbReference type="InterPro" id="IPR000281">
    <property type="entry name" value="HTH_RpiR"/>
</dbReference>
<dbReference type="PROSITE" id="PS51071">
    <property type="entry name" value="HTH_RPIR"/>
    <property type="match status" value="1"/>
</dbReference>
<dbReference type="InterPro" id="IPR035472">
    <property type="entry name" value="RpiR-like_SIS"/>
</dbReference>
<dbReference type="OrthoDB" id="3684496at2"/>
<dbReference type="EMBL" id="JAAIUO010000002">
    <property type="protein sequence ID" value="NSK13908.1"/>
    <property type="molecule type" value="Genomic_DNA"/>
</dbReference>
<evidence type="ECO:0000256" key="2">
    <source>
        <dbReference type="ARBA" id="ARBA00023125"/>
    </source>
</evidence>
<dbReference type="PANTHER" id="PTHR30514:SF18">
    <property type="entry name" value="RPIR-FAMILY TRANSCRIPTIONAL REGULATOR"/>
    <property type="match status" value="1"/>
</dbReference>
<keyword evidence="1" id="KW-0805">Transcription regulation</keyword>
<evidence type="ECO:0000259" key="4">
    <source>
        <dbReference type="PROSITE" id="PS51071"/>
    </source>
</evidence>
<dbReference type="PANTHER" id="PTHR30514">
    <property type="entry name" value="GLUCOKINASE"/>
    <property type="match status" value="1"/>
</dbReference>
<dbReference type="RefSeq" id="WP_101694104.1">
    <property type="nucleotide sequence ID" value="NZ_JAAITX010000002.1"/>
</dbReference>
<dbReference type="InterPro" id="IPR036388">
    <property type="entry name" value="WH-like_DNA-bd_sf"/>
</dbReference>
<dbReference type="AlphaFoldDB" id="A0A850HF42"/>
<comment type="caution">
    <text evidence="7">The sequence shown here is derived from an EMBL/GenBank/DDBJ whole genome shotgun (WGS) entry which is preliminary data.</text>
</comment>
<dbReference type="PROSITE" id="PS51464">
    <property type="entry name" value="SIS"/>
    <property type="match status" value="1"/>
</dbReference>